<dbReference type="HOGENOM" id="CLU_1814879_0_0_9"/>
<reference evidence="2 4" key="2">
    <citation type="submission" date="2016-10" db="EMBL/GenBank/DDBJ databases">
        <authorList>
            <person name="Varghese N."/>
            <person name="Submissions S."/>
        </authorList>
    </citation>
    <scope>NUCLEOTIDE SEQUENCE [LARGE SCALE GENOMIC DNA]</scope>
    <source>
        <strain evidence="2 4">DSM 21619</strain>
    </source>
</reference>
<organism evidence="1 3">
    <name type="scientific">Terribacillus saccharophilus</name>
    <dbReference type="NCBI Taxonomy" id="361277"/>
    <lineage>
        <taxon>Bacteria</taxon>
        <taxon>Bacillati</taxon>
        <taxon>Bacillota</taxon>
        <taxon>Bacilli</taxon>
        <taxon>Bacillales</taxon>
        <taxon>Bacillaceae</taxon>
        <taxon>Terribacillus</taxon>
    </lineage>
</organism>
<name>A0A075LMP9_9BACI</name>
<evidence type="ECO:0000313" key="1">
    <source>
        <dbReference type="EMBL" id="AIF67609.1"/>
    </source>
</evidence>
<sequence>MYIKFHDEDHEIKYQNLRAGIGNAEVLQHKGCLAVLYLMAGDSRLYKLFKPYFKFDSCQFDYRQMLAEYELTGDLQKLASLGAHLFDGQVEVTPMLLDGLQEDRVWFLAWNAVMMRKFGTVTGYEVPSNKFFGGFIQEDFSV</sequence>
<gene>
    <name evidence="1" type="ORF">GZ22_13835</name>
    <name evidence="2" type="ORF">SAMN04489762_2276</name>
</gene>
<dbReference type="EMBL" id="CP008876">
    <property type="protein sequence ID" value="AIF67609.1"/>
    <property type="molecule type" value="Genomic_DNA"/>
</dbReference>
<dbReference type="GeneID" id="34221128"/>
<protein>
    <submittedName>
        <fullName evidence="1">Uncharacterized protein</fullName>
    </submittedName>
</protein>
<proteinExistence type="predicted"/>
<dbReference type="RefSeq" id="WP_038563409.1">
    <property type="nucleotide sequence ID" value="NZ_CP008876.1"/>
</dbReference>
<reference evidence="1 3" key="1">
    <citation type="submission" date="2014-07" db="EMBL/GenBank/DDBJ databases">
        <title>Complete genome sequence of a moderately halophilic bacterium Terribacillus aidingensis MP602, isolated from Cryptomeria fortunei in Tianmu mountain in China.</title>
        <authorList>
            <person name="Wang Y."/>
            <person name="Lu P."/>
            <person name="Zhang L."/>
        </authorList>
    </citation>
    <scope>NUCLEOTIDE SEQUENCE [LARGE SCALE GENOMIC DNA]</scope>
    <source>
        <strain evidence="1 3">MP602</strain>
    </source>
</reference>
<dbReference type="KEGG" id="tap:GZ22_13835"/>
<evidence type="ECO:0000313" key="2">
    <source>
        <dbReference type="EMBL" id="SEN44864.1"/>
    </source>
</evidence>
<dbReference type="Proteomes" id="UP000027980">
    <property type="component" value="Chromosome"/>
</dbReference>
<dbReference type="AlphaFoldDB" id="A0A075LMP9"/>
<accession>A0A075LMP9</accession>
<evidence type="ECO:0000313" key="4">
    <source>
        <dbReference type="Proteomes" id="UP000199735"/>
    </source>
</evidence>
<evidence type="ECO:0000313" key="3">
    <source>
        <dbReference type="Proteomes" id="UP000027980"/>
    </source>
</evidence>
<accession>A0AAX2EGI1</accession>
<dbReference type="Proteomes" id="UP000199735">
    <property type="component" value="Unassembled WGS sequence"/>
</dbReference>
<dbReference type="OrthoDB" id="2965222at2"/>
<dbReference type="EMBL" id="FOCD01000002">
    <property type="protein sequence ID" value="SEN44864.1"/>
    <property type="molecule type" value="Genomic_DNA"/>
</dbReference>